<accession>A0A3P1CA86</accession>
<comment type="caution">
    <text evidence="9">The sequence shown here is derived from an EMBL/GenBank/DDBJ whole genome shotgun (WGS) entry which is preliminary data.</text>
</comment>
<keyword evidence="10" id="KW-1185">Reference proteome</keyword>
<gene>
    <name evidence="9" type="ORF">EHT87_28800</name>
</gene>
<dbReference type="InterPro" id="IPR016164">
    <property type="entry name" value="FAD-linked_Oxase-like_C"/>
</dbReference>
<evidence type="ECO:0000256" key="4">
    <source>
        <dbReference type="ARBA" id="ARBA00022827"/>
    </source>
</evidence>
<evidence type="ECO:0000256" key="6">
    <source>
        <dbReference type="ARBA" id="ARBA00023004"/>
    </source>
</evidence>
<dbReference type="GO" id="GO:1903457">
    <property type="term" value="P:lactate catabolic process"/>
    <property type="evidence" value="ECO:0007669"/>
    <property type="project" value="TreeGrafter"/>
</dbReference>
<dbReference type="InterPro" id="IPR036318">
    <property type="entry name" value="FAD-bd_PCMH-like_sf"/>
</dbReference>
<dbReference type="InterPro" id="IPR016169">
    <property type="entry name" value="FAD-bd_PCMH_sub2"/>
</dbReference>
<dbReference type="RefSeq" id="WP_124910254.1">
    <property type="nucleotide sequence ID" value="NZ_RQJP01000007.1"/>
</dbReference>
<name>A0A3P1CA86_9BACT</name>
<evidence type="ECO:0000313" key="10">
    <source>
        <dbReference type="Proteomes" id="UP000274271"/>
    </source>
</evidence>
<evidence type="ECO:0000259" key="8">
    <source>
        <dbReference type="PROSITE" id="PS51387"/>
    </source>
</evidence>
<reference evidence="9 10" key="1">
    <citation type="submission" date="2018-11" db="EMBL/GenBank/DDBJ databases">
        <authorList>
            <person name="Zhou Z."/>
            <person name="Wang G."/>
        </authorList>
    </citation>
    <scope>NUCLEOTIDE SEQUENCE [LARGE SCALE GENOMIC DNA]</scope>
    <source>
        <strain evidence="9 10">KCTC42998</strain>
    </source>
</reference>
<dbReference type="GO" id="GO:0004458">
    <property type="term" value="F:D-lactate dehydrogenase (cytochrome) activity"/>
    <property type="evidence" value="ECO:0007669"/>
    <property type="project" value="TreeGrafter"/>
</dbReference>
<dbReference type="GO" id="GO:0071949">
    <property type="term" value="F:FAD binding"/>
    <property type="evidence" value="ECO:0007669"/>
    <property type="project" value="InterPro"/>
</dbReference>
<dbReference type="SUPFAM" id="SSF56176">
    <property type="entry name" value="FAD-binding/transporter-associated domain-like"/>
    <property type="match status" value="1"/>
</dbReference>
<dbReference type="Proteomes" id="UP000274271">
    <property type="component" value="Unassembled WGS sequence"/>
</dbReference>
<dbReference type="EMBL" id="RQJP01000007">
    <property type="protein sequence ID" value="RRB10241.1"/>
    <property type="molecule type" value="Genomic_DNA"/>
</dbReference>
<evidence type="ECO:0000256" key="3">
    <source>
        <dbReference type="ARBA" id="ARBA00022723"/>
    </source>
</evidence>
<dbReference type="InterPro" id="IPR016171">
    <property type="entry name" value="Vanillyl_alc_oxidase_C-sub2"/>
</dbReference>
<keyword evidence="2" id="KW-0285">Flavoprotein</keyword>
<dbReference type="Pfam" id="PF02913">
    <property type="entry name" value="FAD-oxidase_C"/>
    <property type="match status" value="1"/>
</dbReference>
<dbReference type="InterPro" id="IPR004113">
    <property type="entry name" value="FAD-bd_oxidored_4_C"/>
</dbReference>
<dbReference type="PANTHER" id="PTHR11748:SF119">
    <property type="entry name" value="D-2-HYDROXYGLUTARATE DEHYDROGENASE"/>
    <property type="match status" value="1"/>
</dbReference>
<evidence type="ECO:0000256" key="7">
    <source>
        <dbReference type="ARBA" id="ARBA00023014"/>
    </source>
</evidence>
<dbReference type="InterPro" id="IPR016166">
    <property type="entry name" value="FAD-bd_PCMH"/>
</dbReference>
<keyword evidence="6" id="KW-0408">Iron</keyword>
<evidence type="ECO:0000256" key="5">
    <source>
        <dbReference type="ARBA" id="ARBA00023002"/>
    </source>
</evidence>
<dbReference type="OrthoDB" id="9767256at2"/>
<feature type="domain" description="FAD-binding PCMH-type" evidence="8">
    <location>
        <begin position="35"/>
        <end position="281"/>
    </location>
</feature>
<dbReference type="InterPro" id="IPR006094">
    <property type="entry name" value="Oxid_FAD_bind_N"/>
</dbReference>
<dbReference type="PROSITE" id="PS00198">
    <property type="entry name" value="4FE4S_FER_1"/>
    <property type="match status" value="1"/>
</dbReference>
<dbReference type="Pfam" id="PF13534">
    <property type="entry name" value="Fer4_17"/>
    <property type="match status" value="1"/>
</dbReference>
<dbReference type="SUPFAM" id="SSF46548">
    <property type="entry name" value="alpha-helical ferredoxin"/>
    <property type="match status" value="1"/>
</dbReference>
<keyword evidence="4" id="KW-0274">FAD</keyword>
<protein>
    <submittedName>
        <fullName evidence="9">FAD-binding oxidoreductase</fullName>
    </submittedName>
</protein>
<sequence length="984" mass="109537">MVNQETLQQLSSQLDGEFYTDSTQRILYATDASAYREMPLAVAMPKSVDDLKKLIAFAREHRTSLIPRTAGTSLAGQVVGNGIIVDVSKNFTKILELNEQERWVRVQPGVVRDELNFFLKPYGLFFGPETSTANRAMIGGMVGNNSCGSNSVVYRSTREHVLSVKALLADGSEAEFGRLETGAYDRLIKTGTQKNGSASLLDKIYLKTNEILANPDNQAEIRKQFPKRSIERRNTGYALDELLESEPFTPGADPFNFCKLIAGSEGTLCFLTEIKLNVVPLPPSELGLVCVHFNNVDESLRANLIALKYQPRAVELIDHYILECTKDNIEQRKNRFFVQGDPGAILVVEFGAGNRDEIAQRAVEMEAEMRAAGLGYHFPVLYGEDTKKIWTLRKAGLGLLANLPGDAKAVAVIEDTAIDVHDLPDYIRDFNEVLTRHSMSAVHYAHAGSGEIHLRPIINLKTAEGHQQYRMIAEEIARLVKKYDGSLSGEHGDGRLRGEFIPLMVGPKNYELMREIKQTWDPYGIFNPGKIVETPPMDTFLRYEAGQQTPEFKTVFRFTDQTILQHAEQCNGSGDCRKTELSGGTMCPSYMATRNEKETTRGRANILREMLTLSPKENRFDNKEIKEVYDLCLACKGCKAECPSNVDVAKLKMEFLQQYQDANGVPVRSRLVANFASLSGLASLVPWAYNAVLGTESLRRVANRVIGFHPDRTMPLLHNTTLRKWVKGLGQGAPGDRQQQKVYLFCDEFTNYNDVEVGKKAVLLLKKLGYEVIIPEHGESGRAALSKGLLRQAKRLAEKNVRLLKDLITTETPLVGIEPSALLTFRDEYPDLVDESLLPDARRIAESALTFEEFIAREIDKGAISKTAFTTEKRLIKLHGHCQQKAVSSLVPSKKMLSLPENYTVHLIPSGCCGMAGSFGYEAEHYEVSMKIGELVLFPTVRQQADDVIIAAAGTSCRHQIKDGTGRKAKHPAEILYEALAIHA</sequence>
<dbReference type="Gene3D" id="3.30.70.2740">
    <property type="match status" value="1"/>
</dbReference>
<organism evidence="9 10">
    <name type="scientific">Larkinella knui</name>
    <dbReference type="NCBI Taxonomy" id="2025310"/>
    <lineage>
        <taxon>Bacteria</taxon>
        <taxon>Pseudomonadati</taxon>
        <taxon>Bacteroidota</taxon>
        <taxon>Cytophagia</taxon>
        <taxon>Cytophagales</taxon>
        <taxon>Spirosomataceae</taxon>
        <taxon>Larkinella</taxon>
    </lineage>
</organism>
<dbReference type="GO" id="GO:0051536">
    <property type="term" value="F:iron-sulfur cluster binding"/>
    <property type="evidence" value="ECO:0007669"/>
    <property type="project" value="UniProtKB-KW"/>
</dbReference>
<dbReference type="PANTHER" id="PTHR11748">
    <property type="entry name" value="D-LACTATE DEHYDROGENASE"/>
    <property type="match status" value="1"/>
</dbReference>
<proteinExistence type="predicted"/>
<dbReference type="AlphaFoldDB" id="A0A3P1CA86"/>
<keyword evidence="5" id="KW-0560">Oxidoreductase</keyword>
<dbReference type="GO" id="GO:0046872">
    <property type="term" value="F:metal ion binding"/>
    <property type="evidence" value="ECO:0007669"/>
    <property type="project" value="UniProtKB-KW"/>
</dbReference>
<dbReference type="PROSITE" id="PS51387">
    <property type="entry name" value="FAD_PCMH"/>
    <property type="match status" value="1"/>
</dbReference>
<keyword evidence="7" id="KW-0411">Iron-sulfur</keyword>
<evidence type="ECO:0000256" key="1">
    <source>
        <dbReference type="ARBA" id="ARBA00001974"/>
    </source>
</evidence>
<dbReference type="Pfam" id="PF01565">
    <property type="entry name" value="FAD_binding_4"/>
    <property type="match status" value="1"/>
</dbReference>
<comment type="cofactor">
    <cofactor evidence="1">
        <name>FAD</name>
        <dbReference type="ChEBI" id="CHEBI:57692"/>
    </cofactor>
</comment>
<evidence type="ECO:0000313" key="9">
    <source>
        <dbReference type="EMBL" id="RRB10241.1"/>
    </source>
</evidence>
<dbReference type="Gene3D" id="1.10.45.10">
    <property type="entry name" value="Vanillyl-alcohol Oxidase, Chain A, domain 4"/>
    <property type="match status" value="1"/>
</dbReference>
<dbReference type="SUPFAM" id="SSF55103">
    <property type="entry name" value="FAD-linked oxidases, C-terminal domain"/>
    <property type="match status" value="1"/>
</dbReference>
<dbReference type="InterPro" id="IPR017900">
    <property type="entry name" value="4Fe4S_Fe_S_CS"/>
</dbReference>
<dbReference type="GO" id="GO:0008720">
    <property type="term" value="F:D-lactate dehydrogenase (NAD+) activity"/>
    <property type="evidence" value="ECO:0007669"/>
    <property type="project" value="TreeGrafter"/>
</dbReference>
<dbReference type="Gene3D" id="3.30.465.10">
    <property type="match status" value="1"/>
</dbReference>
<keyword evidence="3" id="KW-0479">Metal-binding</keyword>
<evidence type="ECO:0000256" key="2">
    <source>
        <dbReference type="ARBA" id="ARBA00022630"/>
    </source>
</evidence>